<accession>A0A0K2V2P7</accession>
<evidence type="ECO:0000256" key="1">
    <source>
        <dbReference type="SAM" id="Phobius"/>
    </source>
</evidence>
<protein>
    <submittedName>
        <fullName evidence="2">Uncharacterized protein</fullName>
    </submittedName>
</protein>
<keyword evidence="1" id="KW-0472">Membrane</keyword>
<dbReference type="AlphaFoldDB" id="A0A0K2V2P7"/>
<sequence>MREAKRRRVRTQCIAFQPYLRPLSFVGRSRVPLPHSRPIADNRLNTTPKTMTVAGNLVFMTLGTSLLFTAIQRWFWELWI</sequence>
<feature type="transmembrane region" description="Helical" evidence="1">
    <location>
        <begin position="53"/>
        <end position="75"/>
    </location>
</feature>
<keyword evidence="1" id="KW-0812">Transmembrane</keyword>
<evidence type="ECO:0000313" key="2">
    <source>
        <dbReference type="EMBL" id="CDW44808.1"/>
    </source>
</evidence>
<name>A0A0K2V2P7_LEPSM</name>
<reference evidence="2" key="1">
    <citation type="submission" date="2014-05" db="EMBL/GenBank/DDBJ databases">
        <authorList>
            <person name="Chronopoulou M."/>
        </authorList>
    </citation>
    <scope>NUCLEOTIDE SEQUENCE</scope>
    <source>
        <tissue evidence="2">Whole organism</tissue>
    </source>
</reference>
<organism evidence="2">
    <name type="scientific">Lepeophtheirus salmonis</name>
    <name type="common">Salmon louse</name>
    <name type="synonym">Caligus salmonis</name>
    <dbReference type="NCBI Taxonomy" id="72036"/>
    <lineage>
        <taxon>Eukaryota</taxon>
        <taxon>Metazoa</taxon>
        <taxon>Ecdysozoa</taxon>
        <taxon>Arthropoda</taxon>
        <taxon>Crustacea</taxon>
        <taxon>Multicrustacea</taxon>
        <taxon>Hexanauplia</taxon>
        <taxon>Copepoda</taxon>
        <taxon>Siphonostomatoida</taxon>
        <taxon>Caligidae</taxon>
        <taxon>Lepeophtheirus</taxon>
    </lineage>
</organism>
<dbReference type="EMBL" id="HACA01027447">
    <property type="protein sequence ID" value="CDW44808.1"/>
    <property type="molecule type" value="Transcribed_RNA"/>
</dbReference>
<keyword evidence="1" id="KW-1133">Transmembrane helix</keyword>
<proteinExistence type="predicted"/>